<dbReference type="Gene3D" id="3.30.300.30">
    <property type="match status" value="1"/>
</dbReference>
<dbReference type="InterPro" id="IPR045851">
    <property type="entry name" value="AMP-bd_C_sf"/>
</dbReference>
<keyword evidence="2" id="KW-1185">Reference proteome</keyword>
<dbReference type="SUPFAM" id="SSF56801">
    <property type="entry name" value="Acetyl-CoA synthetase-like"/>
    <property type="match status" value="1"/>
</dbReference>
<proteinExistence type="predicted"/>
<evidence type="ECO:0000313" key="1">
    <source>
        <dbReference type="EMBL" id="GHO96562.1"/>
    </source>
</evidence>
<sequence length="58" mass="7148">MRADKREEMKTFCRGKIAYYKIPRYIKFVEAFPMTTITGKIQKFLMEPMPTMMRLWRH</sequence>
<dbReference type="Proteomes" id="UP000597444">
    <property type="component" value="Unassembled WGS sequence"/>
</dbReference>
<gene>
    <name evidence="1" type="ORF">KSF_066100</name>
</gene>
<evidence type="ECO:0000313" key="2">
    <source>
        <dbReference type="Proteomes" id="UP000597444"/>
    </source>
</evidence>
<dbReference type="EMBL" id="BNJK01000001">
    <property type="protein sequence ID" value="GHO96562.1"/>
    <property type="molecule type" value="Genomic_DNA"/>
</dbReference>
<reference evidence="1" key="1">
    <citation type="submission" date="2020-10" db="EMBL/GenBank/DDBJ databases">
        <title>Taxonomic study of unclassified bacteria belonging to the class Ktedonobacteria.</title>
        <authorList>
            <person name="Yabe S."/>
            <person name="Wang C.M."/>
            <person name="Zheng Y."/>
            <person name="Sakai Y."/>
            <person name="Cavaletti L."/>
            <person name="Monciardini P."/>
            <person name="Donadio S."/>
        </authorList>
    </citation>
    <scope>NUCLEOTIDE SEQUENCE</scope>
    <source>
        <strain evidence="1">ID150040</strain>
    </source>
</reference>
<comment type="caution">
    <text evidence="1">The sequence shown here is derived from an EMBL/GenBank/DDBJ whole genome shotgun (WGS) entry which is preliminary data.</text>
</comment>
<protein>
    <recommendedName>
        <fullName evidence="3">AMP-binding enzyme C-terminal domain-containing protein</fullName>
    </recommendedName>
</protein>
<accession>A0A8J3N314</accession>
<dbReference type="AlphaFoldDB" id="A0A8J3N314"/>
<evidence type="ECO:0008006" key="3">
    <source>
        <dbReference type="Google" id="ProtNLM"/>
    </source>
</evidence>
<name>A0A8J3N314_9CHLR</name>
<organism evidence="1 2">
    <name type="scientific">Reticulibacter mediterranei</name>
    <dbReference type="NCBI Taxonomy" id="2778369"/>
    <lineage>
        <taxon>Bacteria</taxon>
        <taxon>Bacillati</taxon>
        <taxon>Chloroflexota</taxon>
        <taxon>Ktedonobacteria</taxon>
        <taxon>Ktedonobacterales</taxon>
        <taxon>Reticulibacteraceae</taxon>
        <taxon>Reticulibacter</taxon>
    </lineage>
</organism>